<dbReference type="OrthoDB" id="429813at2759"/>
<sequence>MGSTELFTVDQIIRHLTNTAPDKVIISYPTPELEYTDYTCTHIDKLTRAAASLFPQTLKESPKHGDAQEAPVVGITGPSNLEYYITFLALLRLGVTPLVLSPRLAVQGFAHLLRESNCRTVLASNQLCSVLERVRSEFDMSALETIPMASIEALVDRPGDEGFVFRQMDISSPSKSPDLLMHTGGTTGLPKLVPLCTSDWITLTQRIIGRVNLPDTLSTLPIYHSHGQGLLIRSLVAGTKLALMNALRPITAGTVLAGLDKSGVSALDTDPYTLKILAEDPEGIERLSRLWFVSVGGSALPDHLGDHLITRGVRLRQLYGQTESGGLMAPSSDTQDGWNWLVPMPHVEPYLRFEKVDGDLHHLVVLPGLQTKRLTNRPDGAYGTNDLFKQHPTDPRKWKFAARHDDIIVMLNGEKADSTPLEHAVGGSEYVHVAVVFGAGRSSLGMLVVPSAKATGLSREELKEKIAANLDLGNSRVPGYAKVSTDSVVFKEVGTQVPMTPKATVIRPQVLAQFASDIDEFYAERERAQNSLAKAIPDDLVHTVVRRVVCTTLGVPEAGDGSMTDADDFFTQGMDSLLASHVRARLLREVNMGGRTLRTNVAFDYPTITQLSQHILDVRHGSSEGVIVSIEELARGLVRKYTRQLSPVATSGELGTCESLAEIPNGASQSIVLLTGATGTIGRFVLYNLLIRDDVERVYCLVRTNSDEAAVQRVRKALEGARLLAALESSQLEKVTALSSNIAAADLGLSAAAYVALRASVTTVIHNAWAVNFNMHLASFENPSIASVLHLLNFARQSIRASKPNFAFISSTATVLNAHTTPIAETRHGWDVVGNMGYAQSKWVAEEICTHAAQHDGPDSPRIQIVRVGQIAGDTVHGIWNPREAIPSVVQTALTIGALPTIQGGDETHFWLPVDICGAAVVQLALSSGDSSSSPSVFHVSNGEGLCWNADFLPALREAGLQFDELPQQEWVSRLEQSDPDVRRNPPYRLLDHFRERYGNVTFKDAGDEHHSLDISCARASAPALKRAVRVDNLLVGKFVKYWLDVAWKDLEKGPSED</sequence>
<dbReference type="InterPro" id="IPR036291">
    <property type="entry name" value="NAD(P)-bd_dom_sf"/>
</dbReference>
<dbReference type="InterPro" id="IPR036736">
    <property type="entry name" value="ACP-like_sf"/>
</dbReference>
<dbReference type="InterPro" id="IPR020845">
    <property type="entry name" value="AMP-binding_CS"/>
</dbReference>
<comment type="caution">
    <text evidence="1">The sequence shown here is derived from an EMBL/GenBank/DDBJ whole genome shotgun (WGS) entry which is preliminary data.</text>
</comment>
<dbReference type="InterPro" id="IPR042099">
    <property type="entry name" value="ANL_N_sf"/>
</dbReference>
<evidence type="ECO:0000313" key="2">
    <source>
        <dbReference type="Proteomes" id="UP000452235"/>
    </source>
</evidence>
<dbReference type="Gene3D" id="1.10.1200.10">
    <property type="entry name" value="ACP-like"/>
    <property type="match status" value="1"/>
</dbReference>
<dbReference type="Proteomes" id="UP000452235">
    <property type="component" value="Unassembled WGS sequence"/>
</dbReference>
<dbReference type="SMART" id="SM00823">
    <property type="entry name" value="PKS_PP"/>
    <property type="match status" value="1"/>
</dbReference>
<name>A0A5M3ZEL9_ASPTE</name>
<accession>A0A5M3ZEL9</accession>
<dbReference type="InterPro" id="IPR051414">
    <property type="entry name" value="Adenylate-forming_Reductase"/>
</dbReference>
<dbReference type="Gene3D" id="3.40.50.720">
    <property type="entry name" value="NAD(P)-binding Rossmann-like Domain"/>
    <property type="match status" value="1"/>
</dbReference>
<dbReference type="PROSITE" id="PS50075">
    <property type="entry name" value="CARRIER"/>
    <property type="match status" value="1"/>
</dbReference>
<dbReference type="Pfam" id="PF23562">
    <property type="entry name" value="AMP-binding_C_3"/>
    <property type="match status" value="1"/>
</dbReference>
<dbReference type="InterPro" id="IPR013120">
    <property type="entry name" value="FAR_NAD-bd"/>
</dbReference>
<gene>
    <name evidence="1" type="ORF">ATEIFO6365_0012032600</name>
</gene>
<dbReference type="PANTHER" id="PTHR43439:SF2">
    <property type="entry name" value="ENZYME, PUTATIVE (JCVI)-RELATED"/>
    <property type="match status" value="1"/>
</dbReference>
<dbReference type="Pfam" id="PF00501">
    <property type="entry name" value="AMP-binding"/>
    <property type="match status" value="1"/>
</dbReference>
<dbReference type="Pfam" id="PF00550">
    <property type="entry name" value="PP-binding"/>
    <property type="match status" value="1"/>
</dbReference>
<dbReference type="PROSITE" id="PS00455">
    <property type="entry name" value="AMP_BINDING"/>
    <property type="match status" value="1"/>
</dbReference>
<evidence type="ECO:0000313" key="1">
    <source>
        <dbReference type="EMBL" id="GFF20570.1"/>
    </source>
</evidence>
<dbReference type="SUPFAM" id="SSF47336">
    <property type="entry name" value="ACP-like"/>
    <property type="match status" value="1"/>
</dbReference>
<dbReference type="EMBL" id="BLJY01000012">
    <property type="protein sequence ID" value="GFF20570.1"/>
    <property type="molecule type" value="Genomic_DNA"/>
</dbReference>
<reference evidence="1 2" key="1">
    <citation type="submission" date="2020-01" db="EMBL/GenBank/DDBJ databases">
        <title>Aspergillus terreus IFO 6365 whole genome shotgun sequence.</title>
        <authorList>
            <person name="Kanamasa S."/>
            <person name="Takahashi H."/>
        </authorList>
    </citation>
    <scope>NUCLEOTIDE SEQUENCE [LARGE SCALE GENOMIC DNA]</scope>
    <source>
        <strain evidence="1 2">IFO 6365</strain>
    </source>
</reference>
<protein>
    <submittedName>
        <fullName evidence="1">Male sterility protein</fullName>
    </submittedName>
</protein>
<dbReference type="VEuPathDB" id="FungiDB:ATEG_08348"/>
<dbReference type="PANTHER" id="PTHR43439">
    <property type="entry name" value="PHENYLACETATE-COENZYME A LIGASE"/>
    <property type="match status" value="1"/>
</dbReference>
<organism evidence="1 2">
    <name type="scientific">Aspergillus terreus</name>
    <dbReference type="NCBI Taxonomy" id="33178"/>
    <lineage>
        <taxon>Eukaryota</taxon>
        <taxon>Fungi</taxon>
        <taxon>Dikarya</taxon>
        <taxon>Ascomycota</taxon>
        <taxon>Pezizomycotina</taxon>
        <taxon>Eurotiomycetes</taxon>
        <taxon>Eurotiomycetidae</taxon>
        <taxon>Eurotiales</taxon>
        <taxon>Aspergillaceae</taxon>
        <taxon>Aspergillus</taxon>
        <taxon>Aspergillus subgen. Circumdati</taxon>
    </lineage>
</organism>
<dbReference type="SUPFAM" id="SSF51735">
    <property type="entry name" value="NAD(P)-binding Rossmann-fold domains"/>
    <property type="match status" value="1"/>
</dbReference>
<dbReference type="InterPro" id="IPR020806">
    <property type="entry name" value="PKS_PP-bd"/>
</dbReference>
<proteinExistence type="predicted"/>
<dbReference type="AlphaFoldDB" id="A0A5M3ZEL9"/>
<dbReference type="GO" id="GO:0031177">
    <property type="term" value="F:phosphopantetheine binding"/>
    <property type="evidence" value="ECO:0007669"/>
    <property type="project" value="InterPro"/>
</dbReference>
<dbReference type="SUPFAM" id="SSF56801">
    <property type="entry name" value="Acetyl-CoA synthetase-like"/>
    <property type="match status" value="1"/>
</dbReference>
<dbReference type="Gene3D" id="3.40.50.12780">
    <property type="entry name" value="N-terminal domain of ligase-like"/>
    <property type="match status" value="1"/>
</dbReference>
<dbReference type="InterPro" id="IPR009081">
    <property type="entry name" value="PP-bd_ACP"/>
</dbReference>
<keyword evidence="2" id="KW-1185">Reference proteome</keyword>
<dbReference type="InterPro" id="IPR000873">
    <property type="entry name" value="AMP-dep_synth/lig_dom"/>
</dbReference>
<dbReference type="Pfam" id="PF07993">
    <property type="entry name" value="NAD_binding_4"/>
    <property type="match status" value="1"/>
</dbReference>